<protein>
    <submittedName>
        <fullName evidence="2">Uncharacterized protein</fullName>
    </submittedName>
</protein>
<dbReference type="AlphaFoldDB" id="A0AAE0YPV2"/>
<sequence>MELEENVQAYVDAIVESWPTSTPRLQTLRHETARDPELQKVSHYVMTGWPSKIPEDLQHYQQYQCSISINLKPITSDRTDMTMRLKDSHAKMNQKRRYDERRGAQQLPDLPLG</sequence>
<name>A0AAE0YPV2_9GAST</name>
<keyword evidence="3" id="KW-1185">Reference proteome</keyword>
<evidence type="ECO:0000256" key="1">
    <source>
        <dbReference type="SAM" id="MobiDB-lite"/>
    </source>
</evidence>
<dbReference type="EMBL" id="JAWDGP010005687">
    <property type="protein sequence ID" value="KAK3753952.1"/>
    <property type="molecule type" value="Genomic_DNA"/>
</dbReference>
<gene>
    <name evidence="2" type="ORF">RRG08_006332</name>
</gene>
<comment type="caution">
    <text evidence="2">The sequence shown here is derived from an EMBL/GenBank/DDBJ whole genome shotgun (WGS) entry which is preliminary data.</text>
</comment>
<dbReference type="Proteomes" id="UP001283361">
    <property type="component" value="Unassembled WGS sequence"/>
</dbReference>
<evidence type="ECO:0000313" key="2">
    <source>
        <dbReference type="EMBL" id="KAK3753952.1"/>
    </source>
</evidence>
<accession>A0AAE0YPV2</accession>
<reference evidence="2" key="1">
    <citation type="journal article" date="2023" name="G3 (Bethesda)">
        <title>A reference genome for the long-term kleptoplast-retaining sea slug Elysia crispata morphotype clarki.</title>
        <authorList>
            <person name="Eastman K.E."/>
            <person name="Pendleton A.L."/>
            <person name="Shaikh M.A."/>
            <person name="Suttiyut T."/>
            <person name="Ogas R."/>
            <person name="Tomko P."/>
            <person name="Gavelis G."/>
            <person name="Widhalm J.R."/>
            <person name="Wisecaver J.H."/>
        </authorList>
    </citation>
    <scope>NUCLEOTIDE SEQUENCE</scope>
    <source>
        <strain evidence="2">ECLA1</strain>
    </source>
</reference>
<evidence type="ECO:0000313" key="3">
    <source>
        <dbReference type="Proteomes" id="UP001283361"/>
    </source>
</evidence>
<proteinExistence type="predicted"/>
<feature type="region of interest" description="Disordered" evidence="1">
    <location>
        <begin position="85"/>
        <end position="113"/>
    </location>
</feature>
<organism evidence="2 3">
    <name type="scientific">Elysia crispata</name>
    <name type="common">lettuce slug</name>
    <dbReference type="NCBI Taxonomy" id="231223"/>
    <lineage>
        <taxon>Eukaryota</taxon>
        <taxon>Metazoa</taxon>
        <taxon>Spiralia</taxon>
        <taxon>Lophotrochozoa</taxon>
        <taxon>Mollusca</taxon>
        <taxon>Gastropoda</taxon>
        <taxon>Heterobranchia</taxon>
        <taxon>Euthyneura</taxon>
        <taxon>Panpulmonata</taxon>
        <taxon>Sacoglossa</taxon>
        <taxon>Placobranchoidea</taxon>
        <taxon>Plakobranchidae</taxon>
        <taxon>Elysia</taxon>
    </lineage>
</organism>
<feature type="compositionally biased region" description="Basic and acidic residues" evidence="1">
    <location>
        <begin position="85"/>
        <end position="103"/>
    </location>
</feature>